<reference evidence="2 3" key="1">
    <citation type="submission" date="2017-12" db="EMBL/GenBank/DDBJ databases">
        <title>Comparative genomics of Botrytis spp.</title>
        <authorList>
            <person name="Valero-Jimenez C.A."/>
            <person name="Tapia P."/>
            <person name="Veloso J."/>
            <person name="Silva-Moreno E."/>
            <person name="Staats M."/>
            <person name="Valdes J.H."/>
            <person name="Van Kan J.A.L."/>
        </authorList>
    </citation>
    <scope>NUCLEOTIDE SEQUENCE [LARGE SCALE GENOMIC DNA]</scope>
    <source>
        <strain evidence="2 3">MUCL2120</strain>
    </source>
</reference>
<feature type="region of interest" description="Disordered" evidence="1">
    <location>
        <begin position="298"/>
        <end position="318"/>
    </location>
</feature>
<dbReference type="EMBL" id="PQXJ01000185">
    <property type="protein sequence ID" value="TGO58202.1"/>
    <property type="molecule type" value="Genomic_DNA"/>
</dbReference>
<protein>
    <submittedName>
        <fullName evidence="2">Uncharacterized protein</fullName>
    </submittedName>
</protein>
<accession>A0A4Z1IF43</accession>
<comment type="caution">
    <text evidence="2">The sequence shown here is derived from an EMBL/GenBank/DDBJ whole genome shotgun (WGS) entry which is preliminary data.</text>
</comment>
<keyword evidence="3" id="KW-1185">Reference proteome</keyword>
<dbReference type="AlphaFoldDB" id="A0A4Z1IF43"/>
<dbReference type="OrthoDB" id="3554092at2759"/>
<feature type="compositionally biased region" description="Low complexity" evidence="1">
    <location>
        <begin position="224"/>
        <end position="246"/>
    </location>
</feature>
<evidence type="ECO:0000313" key="2">
    <source>
        <dbReference type="EMBL" id="TGO58202.1"/>
    </source>
</evidence>
<feature type="compositionally biased region" description="Basic and acidic residues" evidence="1">
    <location>
        <begin position="17"/>
        <end position="30"/>
    </location>
</feature>
<gene>
    <name evidence="2" type="ORF">BOTNAR_0185g00080</name>
</gene>
<name>A0A4Z1IF43_9HELO</name>
<evidence type="ECO:0000313" key="3">
    <source>
        <dbReference type="Proteomes" id="UP000297452"/>
    </source>
</evidence>
<proteinExistence type="predicted"/>
<feature type="region of interest" description="Disordered" evidence="1">
    <location>
        <begin position="1"/>
        <end position="35"/>
    </location>
</feature>
<dbReference type="Proteomes" id="UP000297452">
    <property type="component" value="Unassembled WGS sequence"/>
</dbReference>
<feature type="region of interest" description="Disordered" evidence="1">
    <location>
        <begin position="215"/>
        <end position="253"/>
    </location>
</feature>
<organism evidence="2 3">
    <name type="scientific">Botryotinia narcissicola</name>
    <dbReference type="NCBI Taxonomy" id="278944"/>
    <lineage>
        <taxon>Eukaryota</taxon>
        <taxon>Fungi</taxon>
        <taxon>Dikarya</taxon>
        <taxon>Ascomycota</taxon>
        <taxon>Pezizomycotina</taxon>
        <taxon>Leotiomycetes</taxon>
        <taxon>Helotiales</taxon>
        <taxon>Sclerotiniaceae</taxon>
        <taxon>Botryotinia</taxon>
    </lineage>
</organism>
<sequence length="406" mass="45779">MTPPDETSVKEVPAPTKDAEVEKADEQRLAEEEDFPKLRSSSLDNIVNKNVNQELNQEVNQGVNQELNRKVKKRFTYTHWSKEEEKIVRDIIYNHKINPETFRLDLGELDKYTVKKLAEAGFVRTESGVNFFRAKHPCKVDYSLVCDLVANMPESISAMEARENYKRAAANASEPVRRRSTIPFQSATSLQKWDTLSGIKNSRFAINGKRNHEEYNDVPAGDSTNAASSTAAAAAAAWKPQAQANPTGTNGVLHPVTNQAFLTTARSKSYEVANTQSKMGSNMPSLSKRMCVTNGSKENPIEIRDDSPSPQQQSESDRIEKTRASLADLKNDLLDCFRIKYWSEKTVMICETRLKDTAEMTAKYTKVAKDAAEMVAEYTKVAKDKVDEMFRIQELNPEFRDFKPFG</sequence>
<evidence type="ECO:0000256" key="1">
    <source>
        <dbReference type="SAM" id="MobiDB-lite"/>
    </source>
</evidence>